<reference evidence="6" key="1">
    <citation type="submission" date="2018-05" db="EMBL/GenBank/DDBJ databases">
        <authorList>
            <person name="Lanie J.A."/>
            <person name="Ng W.-L."/>
            <person name="Kazmierczak K.M."/>
            <person name="Andrzejewski T.M."/>
            <person name="Davidsen T.M."/>
            <person name="Wayne K.J."/>
            <person name="Tettelin H."/>
            <person name="Glass J.I."/>
            <person name="Rusch D."/>
            <person name="Podicherti R."/>
            <person name="Tsui H.-C.T."/>
            <person name="Winkler M.E."/>
        </authorList>
    </citation>
    <scope>NUCLEOTIDE SEQUENCE</scope>
</reference>
<dbReference type="Gene3D" id="3.30.1440.10">
    <property type="match status" value="1"/>
</dbReference>
<sequence length="198" mass="22208">MAKDSSNYTPRLLTKYNEIVHKYLSDRLGINNAMRVPKLKKIILNMGLGDAKEHKNWLTSGVEELTTIAGQKAVVTISKKAISNFKIREGDPVGIRVTLRGSKMYEFLDRFISVASPRIRDFRGLSAKGFDGRGNYNFGITEQIIFPEIDYDKINNIRGINISIVTSSATDEEAYELLVALGLPIRQKKKKLEEGAEA</sequence>
<dbReference type="InterPro" id="IPR020929">
    <property type="entry name" value="Ribosomal_uL5_CS"/>
</dbReference>
<evidence type="ECO:0000259" key="4">
    <source>
        <dbReference type="Pfam" id="PF00281"/>
    </source>
</evidence>
<evidence type="ECO:0000313" key="6">
    <source>
        <dbReference type="EMBL" id="SUZ89497.1"/>
    </source>
</evidence>
<dbReference type="GO" id="GO:0006412">
    <property type="term" value="P:translation"/>
    <property type="evidence" value="ECO:0007669"/>
    <property type="project" value="InterPro"/>
</dbReference>
<dbReference type="Pfam" id="PF00281">
    <property type="entry name" value="Ribosomal_L5"/>
    <property type="match status" value="1"/>
</dbReference>
<keyword evidence="2" id="KW-0689">Ribosomal protein</keyword>
<dbReference type="FunFam" id="3.30.1440.10:FF:000001">
    <property type="entry name" value="50S ribosomal protein L5"/>
    <property type="match status" value="1"/>
</dbReference>
<dbReference type="AlphaFoldDB" id="A0A381RHY9"/>
<organism evidence="6">
    <name type="scientific">marine metagenome</name>
    <dbReference type="NCBI Taxonomy" id="408172"/>
    <lineage>
        <taxon>unclassified sequences</taxon>
        <taxon>metagenomes</taxon>
        <taxon>ecological metagenomes</taxon>
    </lineage>
</organism>
<feature type="domain" description="Large ribosomal subunit protein uL5 C-terminal" evidence="5">
    <location>
        <begin position="92"/>
        <end position="184"/>
    </location>
</feature>
<dbReference type="PANTHER" id="PTHR11994">
    <property type="entry name" value="60S RIBOSOMAL PROTEIN L11-RELATED"/>
    <property type="match status" value="1"/>
</dbReference>
<evidence type="ECO:0000259" key="5">
    <source>
        <dbReference type="Pfam" id="PF00673"/>
    </source>
</evidence>
<proteinExistence type="inferred from homology"/>
<dbReference type="InterPro" id="IPR022803">
    <property type="entry name" value="Ribosomal_uL5_dom_sf"/>
</dbReference>
<evidence type="ECO:0000256" key="1">
    <source>
        <dbReference type="ARBA" id="ARBA00008553"/>
    </source>
</evidence>
<keyword evidence="3" id="KW-0687">Ribonucleoprotein</keyword>
<gene>
    <name evidence="6" type="ORF">METZ01_LOCUS42351</name>
</gene>
<dbReference type="InterPro" id="IPR002132">
    <property type="entry name" value="Ribosomal_uL5"/>
</dbReference>
<dbReference type="EMBL" id="UINC01001817">
    <property type="protein sequence ID" value="SUZ89497.1"/>
    <property type="molecule type" value="Genomic_DNA"/>
</dbReference>
<dbReference type="InterPro" id="IPR020930">
    <property type="entry name" value="Ribosomal_uL5_bac-type"/>
</dbReference>
<dbReference type="InterPro" id="IPR031309">
    <property type="entry name" value="Ribosomal_uL5_C"/>
</dbReference>
<dbReference type="InterPro" id="IPR031310">
    <property type="entry name" value="Ribosomal_uL5_N"/>
</dbReference>
<feature type="domain" description="Large ribosomal subunit protein uL5 N-terminal" evidence="4">
    <location>
        <begin position="32"/>
        <end position="88"/>
    </location>
</feature>
<dbReference type="HAMAP" id="MF_01333_B">
    <property type="entry name" value="Ribosomal_uL5_B"/>
    <property type="match status" value="1"/>
</dbReference>
<dbReference type="Pfam" id="PF00673">
    <property type="entry name" value="Ribosomal_L5_C"/>
    <property type="match status" value="1"/>
</dbReference>
<dbReference type="SUPFAM" id="SSF55282">
    <property type="entry name" value="RL5-like"/>
    <property type="match status" value="1"/>
</dbReference>
<evidence type="ECO:0000256" key="2">
    <source>
        <dbReference type="ARBA" id="ARBA00022980"/>
    </source>
</evidence>
<evidence type="ECO:0000256" key="3">
    <source>
        <dbReference type="ARBA" id="ARBA00023274"/>
    </source>
</evidence>
<name>A0A381RHY9_9ZZZZ</name>
<dbReference type="GO" id="GO:0003735">
    <property type="term" value="F:structural constituent of ribosome"/>
    <property type="evidence" value="ECO:0007669"/>
    <property type="project" value="InterPro"/>
</dbReference>
<dbReference type="PROSITE" id="PS00358">
    <property type="entry name" value="RIBOSOMAL_L5"/>
    <property type="match status" value="1"/>
</dbReference>
<evidence type="ECO:0008006" key="7">
    <source>
        <dbReference type="Google" id="ProtNLM"/>
    </source>
</evidence>
<dbReference type="GO" id="GO:1990904">
    <property type="term" value="C:ribonucleoprotein complex"/>
    <property type="evidence" value="ECO:0007669"/>
    <property type="project" value="UniProtKB-KW"/>
</dbReference>
<accession>A0A381RHY9</accession>
<dbReference type="GO" id="GO:0005840">
    <property type="term" value="C:ribosome"/>
    <property type="evidence" value="ECO:0007669"/>
    <property type="project" value="UniProtKB-KW"/>
</dbReference>
<dbReference type="PIRSF" id="PIRSF002161">
    <property type="entry name" value="Ribosomal_L5"/>
    <property type="match status" value="1"/>
</dbReference>
<dbReference type="NCBIfam" id="NF000585">
    <property type="entry name" value="PRK00010.1"/>
    <property type="match status" value="1"/>
</dbReference>
<comment type="similarity">
    <text evidence="1">Belongs to the universal ribosomal protein uL5 family.</text>
</comment>
<protein>
    <recommendedName>
        <fullName evidence="7">50S ribosomal protein L5</fullName>
    </recommendedName>
</protein>